<comment type="caution">
    <text evidence="2">The sequence shown here is derived from an EMBL/GenBank/DDBJ whole genome shotgun (WGS) entry which is preliminary data.</text>
</comment>
<reference evidence="2" key="1">
    <citation type="submission" date="2019-10" db="EMBL/GenBank/DDBJ databases">
        <authorList>
            <consortium name="DOE Joint Genome Institute"/>
            <person name="Kuo A."/>
            <person name="Miyauchi S."/>
            <person name="Kiss E."/>
            <person name="Drula E."/>
            <person name="Kohler A."/>
            <person name="Sanchez-Garcia M."/>
            <person name="Andreopoulos B."/>
            <person name="Barry K.W."/>
            <person name="Bonito G."/>
            <person name="Buee M."/>
            <person name="Carver A."/>
            <person name="Chen C."/>
            <person name="Cichocki N."/>
            <person name="Clum A."/>
            <person name="Culley D."/>
            <person name="Crous P.W."/>
            <person name="Fauchery L."/>
            <person name="Girlanda M."/>
            <person name="Hayes R."/>
            <person name="Keri Z."/>
            <person name="LaButti K."/>
            <person name="Lipzen A."/>
            <person name="Lombard V."/>
            <person name="Magnuson J."/>
            <person name="Maillard F."/>
            <person name="Morin E."/>
            <person name="Murat C."/>
            <person name="Nolan M."/>
            <person name="Ohm R."/>
            <person name="Pangilinan J."/>
            <person name="Pereira M."/>
            <person name="Perotto S."/>
            <person name="Peter M."/>
            <person name="Riley R."/>
            <person name="Sitrit Y."/>
            <person name="Stielow B."/>
            <person name="Szollosi G."/>
            <person name="Zifcakova L."/>
            <person name="Stursova M."/>
            <person name="Spatafora J.W."/>
            <person name="Tedersoo L."/>
            <person name="Vaario L.-M."/>
            <person name="Yamada A."/>
            <person name="Yan M."/>
            <person name="Wang P."/>
            <person name="Xu J."/>
            <person name="Bruns T."/>
            <person name="Baldrian P."/>
            <person name="Vilgalys R."/>
            <person name="Henrissat B."/>
            <person name="Grigoriev I.V."/>
            <person name="Hibbett D."/>
            <person name="Nagy L.G."/>
            <person name="Martin F.M."/>
        </authorList>
    </citation>
    <scope>NUCLEOTIDE SEQUENCE</scope>
    <source>
        <strain evidence="2">BED1</strain>
    </source>
</reference>
<keyword evidence="3" id="KW-1185">Reference proteome</keyword>
<proteinExistence type="inferred from homology"/>
<dbReference type="GO" id="GO:0004061">
    <property type="term" value="F:arylformamidase activity"/>
    <property type="evidence" value="ECO:0007669"/>
    <property type="project" value="InterPro"/>
</dbReference>
<dbReference type="Proteomes" id="UP001194468">
    <property type="component" value="Unassembled WGS sequence"/>
</dbReference>
<sequence length="271" mass="29101">MEPSMIFDLSHPLREPMPCYPGDPGFKMSLSCSFPLIAAGSAPAPGSTSCISSETDQPDPPMVVRVHALSFGTHTGTHIDAPYHFFPSGPKLHDIPLSQFVGRAVILDVRHLARDRGKISWGDVTNGSGTGVTGALSRIGSRAEDKADIVLLWTGWDVHWGTPTYFLHPYFARDVATALYGLGAKIVGVDVLNPDETPADENAETEHGWGMHETLLGHGVLICENLKGLGKLVGTGSGEEETWVSLMPLSVHDADGAPVRAYGWKQPLVSR</sequence>
<dbReference type="PANTHER" id="PTHR31118:SF32">
    <property type="entry name" value="KYNURENINE FORMAMIDASE"/>
    <property type="match status" value="1"/>
</dbReference>
<evidence type="ECO:0008006" key="4">
    <source>
        <dbReference type="Google" id="ProtNLM"/>
    </source>
</evidence>
<dbReference type="SUPFAM" id="SSF102198">
    <property type="entry name" value="Putative cyclase"/>
    <property type="match status" value="1"/>
</dbReference>
<dbReference type="PANTHER" id="PTHR31118">
    <property type="entry name" value="CYCLASE-LIKE PROTEIN 2"/>
    <property type="match status" value="1"/>
</dbReference>
<evidence type="ECO:0000313" key="2">
    <source>
        <dbReference type="EMBL" id="KAF8435136.1"/>
    </source>
</evidence>
<name>A0AAD4BNR0_BOLED</name>
<protein>
    <recommendedName>
        <fullName evidence="4">Cyclase</fullName>
    </recommendedName>
</protein>
<reference evidence="2" key="2">
    <citation type="journal article" date="2020" name="Nat. Commun.">
        <title>Large-scale genome sequencing of mycorrhizal fungi provides insights into the early evolution of symbiotic traits.</title>
        <authorList>
            <person name="Miyauchi S."/>
            <person name="Kiss E."/>
            <person name="Kuo A."/>
            <person name="Drula E."/>
            <person name="Kohler A."/>
            <person name="Sanchez-Garcia M."/>
            <person name="Morin E."/>
            <person name="Andreopoulos B."/>
            <person name="Barry K.W."/>
            <person name="Bonito G."/>
            <person name="Buee M."/>
            <person name="Carver A."/>
            <person name="Chen C."/>
            <person name="Cichocki N."/>
            <person name="Clum A."/>
            <person name="Culley D."/>
            <person name="Crous P.W."/>
            <person name="Fauchery L."/>
            <person name="Girlanda M."/>
            <person name="Hayes R.D."/>
            <person name="Keri Z."/>
            <person name="LaButti K."/>
            <person name="Lipzen A."/>
            <person name="Lombard V."/>
            <person name="Magnuson J."/>
            <person name="Maillard F."/>
            <person name="Murat C."/>
            <person name="Nolan M."/>
            <person name="Ohm R.A."/>
            <person name="Pangilinan J."/>
            <person name="Pereira M.F."/>
            <person name="Perotto S."/>
            <person name="Peter M."/>
            <person name="Pfister S."/>
            <person name="Riley R."/>
            <person name="Sitrit Y."/>
            <person name="Stielow J.B."/>
            <person name="Szollosi G."/>
            <person name="Zifcakova L."/>
            <person name="Stursova M."/>
            <person name="Spatafora J.W."/>
            <person name="Tedersoo L."/>
            <person name="Vaario L.M."/>
            <person name="Yamada A."/>
            <person name="Yan M."/>
            <person name="Wang P."/>
            <person name="Xu J."/>
            <person name="Bruns T."/>
            <person name="Baldrian P."/>
            <person name="Vilgalys R."/>
            <person name="Dunand C."/>
            <person name="Henrissat B."/>
            <person name="Grigoriev I.V."/>
            <person name="Hibbett D."/>
            <person name="Nagy L.G."/>
            <person name="Martin F.M."/>
        </authorList>
    </citation>
    <scope>NUCLEOTIDE SEQUENCE</scope>
    <source>
        <strain evidence="2">BED1</strain>
    </source>
</reference>
<gene>
    <name evidence="2" type="ORF">L210DRAFT_3409500</name>
</gene>
<accession>A0AAD4BNR0</accession>
<dbReference type="Gene3D" id="3.50.30.50">
    <property type="entry name" value="Putative cyclase"/>
    <property type="match status" value="1"/>
</dbReference>
<dbReference type="Pfam" id="PF04199">
    <property type="entry name" value="Cyclase"/>
    <property type="match status" value="1"/>
</dbReference>
<dbReference type="GO" id="GO:0019441">
    <property type="term" value="P:L-tryptophan catabolic process to kynurenine"/>
    <property type="evidence" value="ECO:0007669"/>
    <property type="project" value="InterPro"/>
</dbReference>
<comment type="similarity">
    <text evidence="1">Belongs to the Cyclase 1 superfamily.</text>
</comment>
<dbReference type="AlphaFoldDB" id="A0AAD4BNR0"/>
<dbReference type="EMBL" id="WHUW01000026">
    <property type="protein sequence ID" value="KAF8435136.1"/>
    <property type="molecule type" value="Genomic_DNA"/>
</dbReference>
<evidence type="ECO:0000313" key="3">
    <source>
        <dbReference type="Proteomes" id="UP001194468"/>
    </source>
</evidence>
<dbReference type="InterPro" id="IPR007325">
    <property type="entry name" value="KFase/CYL"/>
</dbReference>
<evidence type="ECO:0000256" key="1">
    <source>
        <dbReference type="ARBA" id="ARBA00007865"/>
    </source>
</evidence>
<dbReference type="InterPro" id="IPR037175">
    <property type="entry name" value="KFase_sf"/>
</dbReference>
<organism evidence="2 3">
    <name type="scientific">Boletus edulis BED1</name>
    <dbReference type="NCBI Taxonomy" id="1328754"/>
    <lineage>
        <taxon>Eukaryota</taxon>
        <taxon>Fungi</taxon>
        <taxon>Dikarya</taxon>
        <taxon>Basidiomycota</taxon>
        <taxon>Agaricomycotina</taxon>
        <taxon>Agaricomycetes</taxon>
        <taxon>Agaricomycetidae</taxon>
        <taxon>Boletales</taxon>
        <taxon>Boletineae</taxon>
        <taxon>Boletaceae</taxon>
        <taxon>Boletoideae</taxon>
        <taxon>Boletus</taxon>
    </lineage>
</organism>